<gene>
    <name evidence="8" type="ORF">QE109_04060</name>
</gene>
<evidence type="ECO:0000256" key="5">
    <source>
        <dbReference type="ARBA" id="ARBA00023136"/>
    </source>
</evidence>
<evidence type="ECO:0000256" key="3">
    <source>
        <dbReference type="ARBA" id="ARBA00022692"/>
    </source>
</evidence>
<feature type="transmembrane region" description="Helical" evidence="6">
    <location>
        <begin position="126"/>
        <end position="145"/>
    </location>
</feature>
<evidence type="ECO:0000313" key="9">
    <source>
        <dbReference type="Proteomes" id="UP001158045"/>
    </source>
</evidence>
<feature type="transmembrane region" description="Helical" evidence="6">
    <location>
        <begin position="6"/>
        <end position="25"/>
    </location>
</feature>
<sequence length="302" mass="34722">MLYIAIISFFMVVLLLVFSILKIIFDSKMKVDKRLEYIENIENQYIEEELTFGERVIIPLFNALGKRFLSFSPEYSTQKKRAVLERAGFLKNITYERFVAKRMMTAIVVTLMIGLLSILLHFNLGIIFFLMLWMFAFVQIIYRFATKSAITKRSNRMIKDLPYTLDLITVSVEAGLSLDGAIARIILNIPGVLSDEFAKTLKEMRMGIDKKQALRNMSDRCDVRDVSILVNALIQADELGVSLGRVLRIEGAQLREKRRQAAKEKAMKAPVKMLFPMIIFIFPGIFVIILGPAVIRMIEMFR</sequence>
<evidence type="ECO:0000256" key="6">
    <source>
        <dbReference type="SAM" id="Phobius"/>
    </source>
</evidence>
<keyword evidence="2" id="KW-1003">Cell membrane</keyword>
<evidence type="ECO:0000256" key="4">
    <source>
        <dbReference type="ARBA" id="ARBA00022989"/>
    </source>
</evidence>
<dbReference type="Proteomes" id="UP001158045">
    <property type="component" value="Unassembled WGS sequence"/>
</dbReference>
<comment type="subcellular location">
    <subcellularLocation>
        <location evidence="1">Cell membrane</location>
        <topology evidence="1">Multi-pass membrane protein</topology>
    </subcellularLocation>
</comment>
<dbReference type="InterPro" id="IPR018076">
    <property type="entry name" value="T2SS_GspF_dom"/>
</dbReference>
<proteinExistence type="predicted"/>
<dbReference type="Pfam" id="PF00482">
    <property type="entry name" value="T2SSF"/>
    <property type="match status" value="1"/>
</dbReference>
<keyword evidence="4 6" id="KW-1133">Transmembrane helix</keyword>
<dbReference type="EMBL" id="JARYZI010000002">
    <property type="protein sequence ID" value="MDH8677307.1"/>
    <property type="molecule type" value="Genomic_DNA"/>
</dbReference>
<reference evidence="8 9" key="1">
    <citation type="submission" date="2023-04" db="EMBL/GenBank/DDBJ databases">
        <title>Fusibacter bizertensis strain WBS, isolated from littoral bottom sediments of the Arctic seas - biochemical and genomic analysis.</title>
        <authorList>
            <person name="Brioukhanov A.L."/>
        </authorList>
    </citation>
    <scope>NUCLEOTIDE SEQUENCE [LARGE SCALE GENOMIC DNA]</scope>
    <source>
        <strain evidence="8 9">WBS</strain>
    </source>
</reference>
<organism evidence="8 9">
    <name type="scientific">Fusibacter bizertensis</name>
    <dbReference type="NCBI Taxonomy" id="1488331"/>
    <lineage>
        <taxon>Bacteria</taxon>
        <taxon>Bacillati</taxon>
        <taxon>Bacillota</taxon>
        <taxon>Clostridia</taxon>
        <taxon>Eubacteriales</taxon>
        <taxon>Eubacteriales Family XII. Incertae Sedis</taxon>
        <taxon>Fusibacter</taxon>
    </lineage>
</organism>
<keyword evidence="3 6" id="KW-0812">Transmembrane</keyword>
<evidence type="ECO:0000256" key="1">
    <source>
        <dbReference type="ARBA" id="ARBA00004651"/>
    </source>
</evidence>
<protein>
    <submittedName>
        <fullName evidence="8">Type II secretion system F family protein</fullName>
    </submittedName>
</protein>
<feature type="domain" description="Type II secretion system protein GspF" evidence="7">
    <location>
        <begin position="165"/>
        <end position="290"/>
    </location>
</feature>
<name>A0ABT6NA65_9FIRM</name>
<comment type="caution">
    <text evidence="8">The sequence shown here is derived from an EMBL/GenBank/DDBJ whole genome shotgun (WGS) entry which is preliminary data.</text>
</comment>
<keyword evidence="9" id="KW-1185">Reference proteome</keyword>
<evidence type="ECO:0000259" key="7">
    <source>
        <dbReference type="Pfam" id="PF00482"/>
    </source>
</evidence>
<accession>A0ABT6NA65</accession>
<keyword evidence="5 6" id="KW-0472">Membrane</keyword>
<dbReference type="PANTHER" id="PTHR35007">
    <property type="entry name" value="INTEGRAL MEMBRANE PROTEIN-RELATED"/>
    <property type="match status" value="1"/>
</dbReference>
<feature type="transmembrane region" description="Helical" evidence="6">
    <location>
        <begin position="273"/>
        <end position="295"/>
    </location>
</feature>
<feature type="transmembrane region" description="Helical" evidence="6">
    <location>
        <begin position="103"/>
        <end position="120"/>
    </location>
</feature>
<evidence type="ECO:0000313" key="8">
    <source>
        <dbReference type="EMBL" id="MDH8677307.1"/>
    </source>
</evidence>
<dbReference type="RefSeq" id="WP_281093118.1">
    <property type="nucleotide sequence ID" value="NZ_JARYZI010000002.1"/>
</dbReference>
<dbReference type="PANTHER" id="PTHR35007:SF2">
    <property type="entry name" value="PILUS ASSEMBLE PROTEIN"/>
    <property type="match status" value="1"/>
</dbReference>
<evidence type="ECO:0000256" key="2">
    <source>
        <dbReference type="ARBA" id="ARBA00022475"/>
    </source>
</evidence>